<dbReference type="PANTHER" id="PTHR33711:SF9">
    <property type="entry name" value="PROTOCATECHUATE 3,4-DIOXYGENASE ALPHA CHAIN"/>
    <property type="match status" value="1"/>
</dbReference>
<proteinExistence type="inferred from homology"/>
<dbReference type="PANTHER" id="PTHR33711">
    <property type="entry name" value="DIOXYGENASE, PUTATIVE (AFU_ORTHOLOGUE AFUA_2G02910)-RELATED"/>
    <property type="match status" value="1"/>
</dbReference>
<keyword evidence="2" id="KW-0223">Dioxygenase</keyword>
<dbReference type="EMBL" id="JAFNLL010000013">
    <property type="protein sequence ID" value="MBO1267763.1"/>
    <property type="molecule type" value="Genomic_DNA"/>
</dbReference>
<dbReference type="InterPro" id="IPR015889">
    <property type="entry name" value="Intradiol_dOase_core"/>
</dbReference>
<evidence type="ECO:0000259" key="4">
    <source>
        <dbReference type="Pfam" id="PF00775"/>
    </source>
</evidence>
<keyword evidence="6" id="KW-1185">Reference proteome</keyword>
<comment type="caution">
    <text evidence="5">The sequence shown here is derived from an EMBL/GenBank/DDBJ whole genome shotgun (WGS) entry which is preliminary data.</text>
</comment>
<dbReference type="AlphaFoldDB" id="A0A939KLY9"/>
<name>A0A939KLY9_9MICC</name>
<dbReference type="Pfam" id="PF00775">
    <property type="entry name" value="Dioxygenase_C"/>
    <property type="match status" value="1"/>
</dbReference>
<dbReference type="NCBIfam" id="TIGR02423">
    <property type="entry name" value="protocat_alph"/>
    <property type="match status" value="1"/>
</dbReference>
<dbReference type="EC" id="1.13.11.3" evidence="5"/>
<comment type="similarity">
    <text evidence="1">Belongs to the intradiol ring-cleavage dioxygenase family.</text>
</comment>
<dbReference type="CDD" id="cd03463">
    <property type="entry name" value="3_4-PCD_alpha"/>
    <property type="match status" value="1"/>
</dbReference>
<dbReference type="InterPro" id="IPR050770">
    <property type="entry name" value="Intradiol_RC_Dioxygenase"/>
</dbReference>
<evidence type="ECO:0000313" key="5">
    <source>
        <dbReference type="EMBL" id="MBO1267763.1"/>
    </source>
</evidence>
<evidence type="ECO:0000256" key="1">
    <source>
        <dbReference type="ARBA" id="ARBA00007825"/>
    </source>
</evidence>
<sequence length="203" mass="21913">MSKLTPTSLTPTVLTPTPGQTVGPFYGYALPFTKDNELLAPGTPGSIRLQGIVYDGAGDPIPDAILEIWQPDADGNIVQRTGSLVRDGYTFTGWGRAAVGNTGVYTFTTVNPGPTEPVPGKPGAAPFIAVAVFARGLMNRLFTRVYLPENEEALAKDPLLSSLDPERRKTLIARRDHDGGLSWDIRLQGRDETVFLDFEGIRA</sequence>
<dbReference type="SUPFAM" id="SSF49482">
    <property type="entry name" value="Aromatic compound dioxygenase"/>
    <property type="match status" value="1"/>
</dbReference>
<reference evidence="5" key="1">
    <citation type="submission" date="2021-03" db="EMBL/GenBank/DDBJ databases">
        <title>A new species, PO-11, isolated from a karst cave deposit.</title>
        <authorList>
            <person name="Zhaoxiaoyong W."/>
        </authorList>
    </citation>
    <scope>NUCLEOTIDE SEQUENCE</scope>
    <source>
        <strain evidence="5">PO-11</strain>
    </source>
</reference>
<accession>A0A939KLY9</accession>
<keyword evidence="3 5" id="KW-0560">Oxidoreductase</keyword>
<organism evidence="5 6">
    <name type="scientific">Arthrobacter cavernae</name>
    <dbReference type="NCBI Taxonomy" id="2817681"/>
    <lineage>
        <taxon>Bacteria</taxon>
        <taxon>Bacillati</taxon>
        <taxon>Actinomycetota</taxon>
        <taxon>Actinomycetes</taxon>
        <taxon>Micrococcales</taxon>
        <taxon>Micrococcaceae</taxon>
        <taxon>Arthrobacter</taxon>
    </lineage>
</organism>
<dbReference type="Proteomes" id="UP000664164">
    <property type="component" value="Unassembled WGS sequence"/>
</dbReference>
<evidence type="ECO:0000256" key="3">
    <source>
        <dbReference type="ARBA" id="ARBA00023002"/>
    </source>
</evidence>
<dbReference type="GO" id="GO:0018578">
    <property type="term" value="F:protocatechuate 3,4-dioxygenase activity"/>
    <property type="evidence" value="ECO:0007669"/>
    <property type="project" value="UniProtKB-EC"/>
</dbReference>
<gene>
    <name evidence="5" type="primary">pcaG</name>
    <name evidence="5" type="ORF">J1902_07160</name>
</gene>
<protein>
    <submittedName>
        <fullName evidence="5">Protocatechuate 3,4-dioxygenase subunit alpha</fullName>
        <ecNumber evidence="5">1.13.11.3</ecNumber>
    </submittedName>
</protein>
<evidence type="ECO:0000256" key="2">
    <source>
        <dbReference type="ARBA" id="ARBA00022964"/>
    </source>
</evidence>
<dbReference type="InterPro" id="IPR000627">
    <property type="entry name" value="Intradiol_dOase_C"/>
</dbReference>
<dbReference type="Gene3D" id="2.60.130.10">
    <property type="entry name" value="Aromatic compound dioxygenase"/>
    <property type="match status" value="1"/>
</dbReference>
<dbReference type="InterPro" id="IPR012786">
    <property type="entry name" value="Protocat_dOase_a"/>
</dbReference>
<evidence type="ECO:0000313" key="6">
    <source>
        <dbReference type="Proteomes" id="UP000664164"/>
    </source>
</evidence>
<dbReference type="RefSeq" id="WP_207615567.1">
    <property type="nucleotide sequence ID" value="NZ_JAFNLL010000013.1"/>
</dbReference>
<feature type="domain" description="Intradiol ring-cleavage dioxygenases" evidence="4">
    <location>
        <begin position="23"/>
        <end position="189"/>
    </location>
</feature>
<dbReference type="GO" id="GO:0008199">
    <property type="term" value="F:ferric iron binding"/>
    <property type="evidence" value="ECO:0007669"/>
    <property type="project" value="InterPro"/>
</dbReference>